<accession>A0ABT9WMN7</accession>
<dbReference type="RefSeq" id="WP_307226044.1">
    <property type="nucleotide sequence ID" value="NZ_JAUSTT010000001.1"/>
</dbReference>
<protein>
    <submittedName>
        <fullName evidence="5">Replication initiation and membrane attachment protein</fullName>
    </submittedName>
</protein>
<comment type="similarity">
    <text evidence="1">Belongs to the DnaB/DnaD family.</text>
</comment>
<evidence type="ECO:0000256" key="2">
    <source>
        <dbReference type="SAM" id="MobiDB-lite"/>
    </source>
</evidence>
<reference evidence="5 6" key="1">
    <citation type="submission" date="2023-07" db="EMBL/GenBank/DDBJ databases">
        <title>Genomic Encyclopedia of Type Strains, Phase IV (KMG-IV): sequencing the most valuable type-strain genomes for metagenomic binning, comparative biology and taxonomic classification.</title>
        <authorList>
            <person name="Goeker M."/>
        </authorList>
    </citation>
    <scope>NUCLEOTIDE SEQUENCE [LARGE SCALE GENOMIC DNA]</scope>
    <source>
        <strain evidence="5 6">DSM 23837</strain>
    </source>
</reference>
<keyword evidence="6" id="KW-1185">Reference proteome</keyword>
<feature type="region of interest" description="Disordered" evidence="2">
    <location>
        <begin position="404"/>
        <end position="444"/>
    </location>
</feature>
<feature type="domain" description="DnaB/C C-terminal" evidence="3">
    <location>
        <begin position="330"/>
        <end position="392"/>
    </location>
</feature>
<comment type="caution">
    <text evidence="5">The sequence shown here is derived from an EMBL/GenBank/DDBJ whole genome shotgun (WGS) entry which is preliminary data.</text>
</comment>
<dbReference type="InterPro" id="IPR058660">
    <property type="entry name" value="WHD_DnaB"/>
</dbReference>
<evidence type="ECO:0000259" key="3">
    <source>
        <dbReference type="Pfam" id="PF07261"/>
    </source>
</evidence>
<dbReference type="EMBL" id="JAUSTT010000001">
    <property type="protein sequence ID" value="MDQ0174521.1"/>
    <property type="molecule type" value="Genomic_DNA"/>
</dbReference>
<proteinExistence type="inferred from homology"/>
<dbReference type="InterPro" id="IPR006343">
    <property type="entry name" value="DnaB/C_C"/>
</dbReference>
<gene>
    <name evidence="5" type="ORF">J2S08_000352</name>
</gene>
<evidence type="ECO:0000313" key="6">
    <source>
        <dbReference type="Proteomes" id="UP001223586"/>
    </source>
</evidence>
<name>A0ABT9WMN7_9BACI</name>
<dbReference type="Pfam" id="PF07261">
    <property type="entry name" value="DnaB_2"/>
    <property type="match status" value="1"/>
</dbReference>
<dbReference type="Pfam" id="PF25888">
    <property type="entry name" value="WHD_DnaB"/>
    <property type="match status" value="1"/>
</dbReference>
<sequence length="464" mass="54261">MKLYWNEIQPVDRYQVKANGILHDFDRKVVTFLYQPLIGTACFSLYMTFWSKVEENRLWSEEWTHYHLMDFLSVNIRDIYEARLKLEGIGLLKTFIKTDAEERCFIYELQAPLSPEQFFTDGMLNIYLYRKIGHTHFTRLKRFFSDKTIERQAYTEITRSFQDVFATADHRDLLDGDGEIASQAASGQQYYARHDNEGMVFTAENFDFPLLMAGLQEAIVPHRALTAQVKDAIVKLAYLYNINAIEMKNIILSAITAEQQIDIEELRKAARDWYQMEHADALPKLVDHIQPVNERKIIAAPQTKEQQLIHYLETTSPRQLLIDIADGVQPSKSDLAAIEEVAFHQQLPAGVINVLIHYVMLKTDMKLSKNYLEKIASHWSRKKIKTVPDAMALAKAEHRQYQEWAAGKQNQQQKRKKPIRTEKLPDWLKEQELEKERVEPGKVEANELEEKRRKLTAIQNKYRK</sequence>
<organism evidence="5 6">
    <name type="scientific">Bacillus chungangensis</name>
    <dbReference type="NCBI Taxonomy" id="587633"/>
    <lineage>
        <taxon>Bacteria</taxon>
        <taxon>Bacillati</taxon>
        <taxon>Bacillota</taxon>
        <taxon>Bacilli</taxon>
        <taxon>Bacillales</taxon>
        <taxon>Bacillaceae</taxon>
        <taxon>Bacillus</taxon>
    </lineage>
</organism>
<evidence type="ECO:0000259" key="4">
    <source>
        <dbReference type="Pfam" id="PF25888"/>
    </source>
</evidence>
<feature type="compositionally biased region" description="Basic and acidic residues" evidence="2">
    <location>
        <begin position="419"/>
        <end position="444"/>
    </location>
</feature>
<feature type="domain" description="Replicative helicase loading/DNA remodeling protein DnaB N-terminal winged helix" evidence="4">
    <location>
        <begin position="8"/>
        <end position="269"/>
    </location>
</feature>
<evidence type="ECO:0000313" key="5">
    <source>
        <dbReference type="EMBL" id="MDQ0174521.1"/>
    </source>
</evidence>
<dbReference type="Proteomes" id="UP001223586">
    <property type="component" value="Unassembled WGS sequence"/>
</dbReference>
<evidence type="ECO:0000256" key="1">
    <source>
        <dbReference type="ARBA" id="ARBA00093462"/>
    </source>
</evidence>